<dbReference type="AlphaFoldDB" id="A0A2R6X3N0"/>
<dbReference type="Proteomes" id="UP000244005">
    <property type="component" value="Unassembled WGS sequence"/>
</dbReference>
<organism evidence="1 2">
    <name type="scientific">Marchantia polymorpha</name>
    <name type="common">Common liverwort</name>
    <name type="synonym">Marchantia aquatica</name>
    <dbReference type="NCBI Taxonomy" id="3197"/>
    <lineage>
        <taxon>Eukaryota</taxon>
        <taxon>Viridiplantae</taxon>
        <taxon>Streptophyta</taxon>
        <taxon>Embryophyta</taxon>
        <taxon>Marchantiophyta</taxon>
        <taxon>Marchantiopsida</taxon>
        <taxon>Marchantiidae</taxon>
        <taxon>Marchantiales</taxon>
        <taxon>Marchantiaceae</taxon>
        <taxon>Marchantia</taxon>
    </lineage>
</organism>
<gene>
    <name evidence="1" type="ORF">MARPO_0038s0057</name>
</gene>
<dbReference type="EMBL" id="KZ772710">
    <property type="protein sequence ID" value="PTQ40712.1"/>
    <property type="molecule type" value="Genomic_DNA"/>
</dbReference>
<sequence length="66" mass="7646">MILVEVLQVLSLYNILGKKRNRLPNTRIGLLGKTGQRLEALVILNVKMFLSEEYFTRNSLSAWRVQ</sequence>
<accession>A0A2R6X3N0</accession>
<reference evidence="2" key="1">
    <citation type="journal article" date="2017" name="Cell">
        <title>Insights into land plant evolution garnered from the Marchantia polymorpha genome.</title>
        <authorList>
            <person name="Bowman J.L."/>
            <person name="Kohchi T."/>
            <person name="Yamato K.T."/>
            <person name="Jenkins J."/>
            <person name="Shu S."/>
            <person name="Ishizaki K."/>
            <person name="Yamaoka S."/>
            <person name="Nishihama R."/>
            <person name="Nakamura Y."/>
            <person name="Berger F."/>
            <person name="Adam C."/>
            <person name="Aki S.S."/>
            <person name="Althoff F."/>
            <person name="Araki T."/>
            <person name="Arteaga-Vazquez M.A."/>
            <person name="Balasubrmanian S."/>
            <person name="Barry K."/>
            <person name="Bauer D."/>
            <person name="Boehm C.R."/>
            <person name="Briginshaw L."/>
            <person name="Caballero-Perez J."/>
            <person name="Catarino B."/>
            <person name="Chen F."/>
            <person name="Chiyoda S."/>
            <person name="Chovatia M."/>
            <person name="Davies K.M."/>
            <person name="Delmans M."/>
            <person name="Demura T."/>
            <person name="Dierschke T."/>
            <person name="Dolan L."/>
            <person name="Dorantes-Acosta A.E."/>
            <person name="Eklund D.M."/>
            <person name="Florent S.N."/>
            <person name="Flores-Sandoval E."/>
            <person name="Fujiyama A."/>
            <person name="Fukuzawa H."/>
            <person name="Galik B."/>
            <person name="Grimanelli D."/>
            <person name="Grimwood J."/>
            <person name="Grossniklaus U."/>
            <person name="Hamada T."/>
            <person name="Haseloff J."/>
            <person name="Hetherington A.J."/>
            <person name="Higo A."/>
            <person name="Hirakawa Y."/>
            <person name="Hundley H.N."/>
            <person name="Ikeda Y."/>
            <person name="Inoue K."/>
            <person name="Inoue S.I."/>
            <person name="Ishida S."/>
            <person name="Jia Q."/>
            <person name="Kakita M."/>
            <person name="Kanazawa T."/>
            <person name="Kawai Y."/>
            <person name="Kawashima T."/>
            <person name="Kennedy M."/>
            <person name="Kinose K."/>
            <person name="Kinoshita T."/>
            <person name="Kohara Y."/>
            <person name="Koide E."/>
            <person name="Komatsu K."/>
            <person name="Kopischke S."/>
            <person name="Kubo M."/>
            <person name="Kyozuka J."/>
            <person name="Lagercrantz U."/>
            <person name="Lin S.S."/>
            <person name="Lindquist E."/>
            <person name="Lipzen A.M."/>
            <person name="Lu C.W."/>
            <person name="De Luna E."/>
            <person name="Martienssen R.A."/>
            <person name="Minamino N."/>
            <person name="Mizutani M."/>
            <person name="Mizutani M."/>
            <person name="Mochizuki N."/>
            <person name="Monte I."/>
            <person name="Mosher R."/>
            <person name="Nagasaki H."/>
            <person name="Nakagami H."/>
            <person name="Naramoto S."/>
            <person name="Nishitani K."/>
            <person name="Ohtani M."/>
            <person name="Okamoto T."/>
            <person name="Okumura M."/>
            <person name="Phillips J."/>
            <person name="Pollak B."/>
            <person name="Reinders A."/>
            <person name="Rovekamp M."/>
            <person name="Sano R."/>
            <person name="Sawa S."/>
            <person name="Schmid M.W."/>
            <person name="Shirakawa M."/>
            <person name="Solano R."/>
            <person name="Spunde A."/>
            <person name="Suetsugu N."/>
            <person name="Sugano S."/>
            <person name="Sugiyama A."/>
            <person name="Sun R."/>
            <person name="Suzuki Y."/>
            <person name="Takenaka M."/>
            <person name="Takezawa D."/>
            <person name="Tomogane H."/>
            <person name="Tsuzuki M."/>
            <person name="Ueda T."/>
            <person name="Umeda M."/>
            <person name="Ward J.M."/>
            <person name="Watanabe Y."/>
            <person name="Yazaki K."/>
            <person name="Yokoyama R."/>
            <person name="Yoshitake Y."/>
            <person name="Yotsui I."/>
            <person name="Zachgo S."/>
            <person name="Schmutz J."/>
        </authorList>
    </citation>
    <scope>NUCLEOTIDE SEQUENCE [LARGE SCALE GENOMIC DNA]</scope>
    <source>
        <strain evidence="2">Tak-1</strain>
    </source>
</reference>
<protein>
    <submittedName>
        <fullName evidence="1">Uncharacterized protein</fullName>
    </submittedName>
</protein>
<dbReference type="Gramene" id="Mp6g18470.1">
    <property type="protein sequence ID" value="Mp6g18470.1.cds"/>
    <property type="gene ID" value="Mp6g18470"/>
</dbReference>
<name>A0A2R6X3N0_MARPO</name>
<evidence type="ECO:0000313" key="1">
    <source>
        <dbReference type="EMBL" id="PTQ40712.1"/>
    </source>
</evidence>
<proteinExistence type="predicted"/>
<keyword evidence="2" id="KW-1185">Reference proteome</keyword>
<evidence type="ECO:0000313" key="2">
    <source>
        <dbReference type="Proteomes" id="UP000244005"/>
    </source>
</evidence>